<dbReference type="AlphaFoldDB" id="N8Q4E2"/>
<protein>
    <submittedName>
        <fullName evidence="2">Uncharacterized protein</fullName>
    </submittedName>
</protein>
<feature type="chain" id="PRO_5004130242" evidence="1">
    <location>
        <begin position="21"/>
        <end position="187"/>
    </location>
</feature>
<proteinExistence type="predicted"/>
<sequence>MNKSLCIGLCMVAAIGQAHASTRGAEYNIANGLSPILKDQSISVLQPFYGNFRILGSKMYQDDEQAKFSPIDYAVSWGLFAKPEIARKISVNQYDRYLNWKIDKLPVPANQAMQMVSNMHIIPANPEIAQQIKQVKRGDLVQLKGELVEIRDKDLVWRSSLTPTDTGDGACELFRVNSIQWIEKQKI</sequence>
<evidence type="ECO:0000313" key="3">
    <source>
        <dbReference type="Proteomes" id="UP000018426"/>
    </source>
</evidence>
<reference evidence="2 3" key="1">
    <citation type="submission" date="2013-02" db="EMBL/GenBank/DDBJ databases">
        <title>The Genome Sequence of Acinetobacter parvus NIPH 1103.</title>
        <authorList>
            <consortium name="The Broad Institute Genome Sequencing Platform"/>
            <consortium name="The Broad Institute Genome Sequencing Center for Infectious Disease"/>
            <person name="Cerqueira G."/>
            <person name="Feldgarden M."/>
            <person name="Courvalin P."/>
            <person name="Perichon B."/>
            <person name="Grillot-Courvalin C."/>
            <person name="Clermont D."/>
            <person name="Rocha E."/>
            <person name="Yoon E.-J."/>
            <person name="Nemec A."/>
            <person name="Walker B."/>
            <person name="Young S.K."/>
            <person name="Zeng Q."/>
            <person name="Gargeya S."/>
            <person name="Fitzgerald M."/>
            <person name="Haas B."/>
            <person name="Abouelleil A."/>
            <person name="Alvarado L."/>
            <person name="Arachchi H.M."/>
            <person name="Berlin A.M."/>
            <person name="Chapman S.B."/>
            <person name="Dewar J."/>
            <person name="Goldberg J."/>
            <person name="Griggs A."/>
            <person name="Gujja S."/>
            <person name="Hansen M."/>
            <person name="Howarth C."/>
            <person name="Imamovic A."/>
            <person name="Larimer J."/>
            <person name="McCowan C."/>
            <person name="Murphy C."/>
            <person name="Neiman D."/>
            <person name="Pearson M."/>
            <person name="Priest M."/>
            <person name="Roberts A."/>
            <person name="Saif S."/>
            <person name="Shea T."/>
            <person name="Sisk P."/>
            <person name="Sykes S."/>
            <person name="Wortman J."/>
            <person name="Nusbaum C."/>
            <person name="Birren B."/>
        </authorList>
    </citation>
    <scope>NUCLEOTIDE SEQUENCE [LARGE SCALE GENOMIC DNA]</scope>
    <source>
        <strain evidence="2 3">NIPH 1103</strain>
    </source>
</reference>
<gene>
    <name evidence="2" type="ORF">F989_01438</name>
</gene>
<evidence type="ECO:0000313" key="2">
    <source>
        <dbReference type="EMBL" id="ENU33591.1"/>
    </source>
</evidence>
<dbReference type="PATRIC" id="fig|1217671.3.peg.1429"/>
<keyword evidence="1" id="KW-0732">Signal</keyword>
<feature type="signal peptide" evidence="1">
    <location>
        <begin position="1"/>
        <end position="20"/>
    </location>
</feature>
<dbReference type="Proteomes" id="UP000018426">
    <property type="component" value="Unassembled WGS sequence"/>
</dbReference>
<accession>N8Q4E2</accession>
<dbReference type="HOGENOM" id="CLU_107971_1_0_6"/>
<name>N8Q4E2_9GAMM</name>
<dbReference type="STRING" id="134533.GCA_001485085_00700"/>
<dbReference type="EMBL" id="APOL01000024">
    <property type="protein sequence ID" value="ENU33591.1"/>
    <property type="molecule type" value="Genomic_DNA"/>
</dbReference>
<evidence type="ECO:0000256" key="1">
    <source>
        <dbReference type="SAM" id="SignalP"/>
    </source>
</evidence>
<comment type="caution">
    <text evidence="2">The sequence shown here is derived from an EMBL/GenBank/DDBJ whole genome shotgun (WGS) entry which is preliminary data.</text>
</comment>
<organism evidence="2 3">
    <name type="scientific">Acinetobacter parvus NIPH 1103</name>
    <dbReference type="NCBI Taxonomy" id="1217671"/>
    <lineage>
        <taxon>Bacteria</taxon>
        <taxon>Pseudomonadati</taxon>
        <taxon>Pseudomonadota</taxon>
        <taxon>Gammaproteobacteria</taxon>
        <taxon>Moraxellales</taxon>
        <taxon>Moraxellaceae</taxon>
        <taxon>Acinetobacter</taxon>
    </lineage>
</organism>